<proteinExistence type="inferred from homology"/>
<accession>A0A512NMQ1</accession>
<dbReference type="GO" id="GO:0005829">
    <property type="term" value="C:cytosol"/>
    <property type="evidence" value="ECO:0007669"/>
    <property type="project" value="TreeGrafter"/>
</dbReference>
<feature type="domain" description="Flavodoxin-like fold" evidence="3">
    <location>
        <begin position="1"/>
        <end position="140"/>
    </location>
</feature>
<dbReference type="InterPro" id="IPR029039">
    <property type="entry name" value="Flavoprotein-like_sf"/>
</dbReference>
<comment type="similarity">
    <text evidence="1">Belongs to the NAD(P)H dehydrogenase (quinone) family.</text>
</comment>
<dbReference type="InterPro" id="IPR003680">
    <property type="entry name" value="Flavodoxin_fold"/>
</dbReference>
<reference evidence="4 5" key="1">
    <citation type="submission" date="2019-07" db="EMBL/GenBank/DDBJ databases">
        <title>Whole genome shotgun sequence of Reyranella soli NBRC 108950.</title>
        <authorList>
            <person name="Hosoyama A."/>
            <person name="Uohara A."/>
            <person name="Ohji S."/>
            <person name="Ichikawa N."/>
        </authorList>
    </citation>
    <scope>NUCLEOTIDE SEQUENCE [LARGE SCALE GENOMIC DNA]</scope>
    <source>
        <strain evidence="4 5">NBRC 108950</strain>
    </source>
</reference>
<dbReference type="Proteomes" id="UP000321058">
    <property type="component" value="Unassembled WGS sequence"/>
</dbReference>
<dbReference type="Pfam" id="PF02525">
    <property type="entry name" value="Flavodoxin_2"/>
    <property type="match status" value="1"/>
</dbReference>
<dbReference type="GO" id="GO:0003955">
    <property type="term" value="F:NAD(P)H dehydrogenase (quinone) activity"/>
    <property type="evidence" value="ECO:0007669"/>
    <property type="project" value="TreeGrafter"/>
</dbReference>
<dbReference type="Gene3D" id="3.40.50.360">
    <property type="match status" value="1"/>
</dbReference>
<organism evidence="4 5">
    <name type="scientific">Reyranella soli</name>
    <dbReference type="NCBI Taxonomy" id="1230389"/>
    <lineage>
        <taxon>Bacteria</taxon>
        <taxon>Pseudomonadati</taxon>
        <taxon>Pseudomonadota</taxon>
        <taxon>Alphaproteobacteria</taxon>
        <taxon>Hyphomicrobiales</taxon>
        <taxon>Reyranellaceae</taxon>
        <taxon>Reyranella</taxon>
    </lineage>
</organism>
<dbReference type="PANTHER" id="PTHR10204">
    <property type="entry name" value="NAD P H OXIDOREDUCTASE-RELATED"/>
    <property type="match status" value="1"/>
</dbReference>
<evidence type="ECO:0000256" key="2">
    <source>
        <dbReference type="ARBA" id="ARBA00023002"/>
    </source>
</evidence>
<dbReference type="AlphaFoldDB" id="A0A512NMQ1"/>
<evidence type="ECO:0000256" key="1">
    <source>
        <dbReference type="ARBA" id="ARBA00006252"/>
    </source>
</evidence>
<dbReference type="EMBL" id="BKAJ01000153">
    <property type="protein sequence ID" value="GEP60199.1"/>
    <property type="molecule type" value="Genomic_DNA"/>
</dbReference>
<evidence type="ECO:0000313" key="4">
    <source>
        <dbReference type="EMBL" id="GEP60199.1"/>
    </source>
</evidence>
<sequence>MQIQVVCCHPLTESYDHSLFRAVIGTLEQNGHGVVATDLYREGFAPAMTVEERRTYMSNDYDASAVARYVEILKQVDGLILCFPHWWFSMPAMLKGWVDRVWGPGTAFIYDSKDGHLRPNLHNIKLFGVVTSYGSSWWIVRVFAGDAGRKVLMRGMKPLCAKDVRSFYLAHYGMDASTSASRDAFLKKVRRRIAQI</sequence>
<dbReference type="PANTHER" id="PTHR10204:SF34">
    <property type="entry name" value="NAD(P)H DEHYDROGENASE [QUINONE] 1 ISOFORM 1"/>
    <property type="match status" value="1"/>
</dbReference>
<keyword evidence="5" id="KW-1185">Reference proteome</keyword>
<name>A0A512NMQ1_9HYPH</name>
<comment type="caution">
    <text evidence="4">The sequence shown here is derived from an EMBL/GenBank/DDBJ whole genome shotgun (WGS) entry which is preliminary data.</text>
</comment>
<protein>
    <submittedName>
        <fullName evidence="4">Oxidoreductase</fullName>
    </submittedName>
</protein>
<evidence type="ECO:0000313" key="5">
    <source>
        <dbReference type="Proteomes" id="UP000321058"/>
    </source>
</evidence>
<dbReference type="InterPro" id="IPR051545">
    <property type="entry name" value="NAD(P)H_dehydrogenase_qn"/>
</dbReference>
<dbReference type="OrthoDB" id="9798454at2"/>
<gene>
    <name evidence="4" type="ORF">RSO01_73650</name>
</gene>
<dbReference type="RefSeq" id="WP_147155563.1">
    <property type="nucleotide sequence ID" value="NZ_BKAJ01000153.1"/>
</dbReference>
<dbReference type="SUPFAM" id="SSF52218">
    <property type="entry name" value="Flavoproteins"/>
    <property type="match status" value="1"/>
</dbReference>
<evidence type="ECO:0000259" key="3">
    <source>
        <dbReference type="Pfam" id="PF02525"/>
    </source>
</evidence>
<keyword evidence="2" id="KW-0560">Oxidoreductase</keyword>